<organism evidence="1 2">
    <name type="scientific">Ameca splendens</name>
    <dbReference type="NCBI Taxonomy" id="208324"/>
    <lineage>
        <taxon>Eukaryota</taxon>
        <taxon>Metazoa</taxon>
        <taxon>Chordata</taxon>
        <taxon>Craniata</taxon>
        <taxon>Vertebrata</taxon>
        <taxon>Euteleostomi</taxon>
        <taxon>Actinopterygii</taxon>
        <taxon>Neopterygii</taxon>
        <taxon>Teleostei</taxon>
        <taxon>Neoteleostei</taxon>
        <taxon>Acanthomorphata</taxon>
        <taxon>Ovalentaria</taxon>
        <taxon>Atherinomorphae</taxon>
        <taxon>Cyprinodontiformes</taxon>
        <taxon>Goodeidae</taxon>
        <taxon>Ameca</taxon>
    </lineage>
</organism>
<gene>
    <name evidence="1" type="ORF">AMECASPLE_039083</name>
</gene>
<keyword evidence="2" id="KW-1185">Reference proteome</keyword>
<protein>
    <submittedName>
        <fullName evidence="1">Uncharacterized protein</fullName>
    </submittedName>
</protein>
<comment type="caution">
    <text evidence="1">The sequence shown here is derived from an EMBL/GenBank/DDBJ whole genome shotgun (WGS) entry which is preliminary data.</text>
</comment>
<sequence>MKFKQDGGCVGGEKVITEVCTQLAGKMVQPATHAHPATAEKTGGRALLLHHPIPSELESHLLCPWNPSRLNLLLHGNSMETLPQLLFRKCNCPFLLLDSYIKVKWLHKCHQ</sequence>
<reference evidence="1 2" key="1">
    <citation type="submission" date="2021-06" db="EMBL/GenBank/DDBJ databases">
        <authorList>
            <person name="Palmer J.M."/>
        </authorList>
    </citation>
    <scope>NUCLEOTIDE SEQUENCE [LARGE SCALE GENOMIC DNA]</scope>
    <source>
        <strain evidence="1 2">AS_MEX2019</strain>
        <tissue evidence="1">Muscle</tissue>
    </source>
</reference>
<name>A0ABV0YK11_9TELE</name>
<evidence type="ECO:0000313" key="1">
    <source>
        <dbReference type="EMBL" id="MEQ2293970.1"/>
    </source>
</evidence>
<dbReference type="Proteomes" id="UP001469553">
    <property type="component" value="Unassembled WGS sequence"/>
</dbReference>
<accession>A0ABV0YK11</accession>
<evidence type="ECO:0000313" key="2">
    <source>
        <dbReference type="Proteomes" id="UP001469553"/>
    </source>
</evidence>
<proteinExistence type="predicted"/>
<dbReference type="EMBL" id="JAHRIP010035968">
    <property type="protein sequence ID" value="MEQ2293970.1"/>
    <property type="molecule type" value="Genomic_DNA"/>
</dbReference>